<keyword evidence="2" id="KW-1003">Cell membrane</keyword>
<evidence type="ECO:0000256" key="6">
    <source>
        <dbReference type="SAM" id="Phobius"/>
    </source>
</evidence>
<evidence type="ECO:0008006" key="9">
    <source>
        <dbReference type="Google" id="ProtNLM"/>
    </source>
</evidence>
<gene>
    <name evidence="7" type="ORF">C1634_011355</name>
</gene>
<dbReference type="AlphaFoldDB" id="A0A316WKE2"/>
<dbReference type="PANTHER" id="PTHR30250:SF28">
    <property type="entry name" value="POLYSACCHARIDE BIOSYNTHESIS PROTEIN"/>
    <property type="match status" value="1"/>
</dbReference>
<evidence type="ECO:0000256" key="2">
    <source>
        <dbReference type="ARBA" id="ARBA00022475"/>
    </source>
</evidence>
<feature type="transmembrane region" description="Helical" evidence="6">
    <location>
        <begin position="48"/>
        <end position="67"/>
    </location>
</feature>
<protein>
    <recommendedName>
        <fullName evidence="9">Polysaccharide biosynthesis protein</fullName>
    </recommendedName>
</protein>
<comment type="subcellular location">
    <subcellularLocation>
        <location evidence="1">Cell membrane</location>
        <topology evidence="1">Multi-pass membrane protein</topology>
    </subcellularLocation>
</comment>
<reference evidence="7 8" key="1">
    <citation type="submission" date="2018-04" db="EMBL/GenBank/DDBJ databases">
        <title>Chryseobacterium oncorhynchi 701B-08T from rainbow trout, and Chryseobacterium viscerum 687B-08T from diseased fish.</title>
        <authorList>
            <person name="Jeong J.-J."/>
            <person name="Lee Y.J."/>
            <person name="Pathiraja D."/>
            <person name="Park B."/>
            <person name="Choi I.-G."/>
            <person name="Kim K.D."/>
        </authorList>
    </citation>
    <scope>NUCLEOTIDE SEQUENCE [LARGE SCALE GENOMIC DNA]</scope>
    <source>
        <strain evidence="7 8">687B-08</strain>
    </source>
</reference>
<feature type="transmembrane region" description="Helical" evidence="6">
    <location>
        <begin position="88"/>
        <end position="109"/>
    </location>
</feature>
<feature type="transmembrane region" description="Helical" evidence="6">
    <location>
        <begin position="21"/>
        <end position="42"/>
    </location>
</feature>
<dbReference type="PANTHER" id="PTHR30250">
    <property type="entry name" value="PST FAMILY PREDICTED COLANIC ACID TRANSPORTER"/>
    <property type="match status" value="1"/>
</dbReference>
<feature type="transmembrane region" description="Helical" evidence="6">
    <location>
        <begin position="184"/>
        <end position="201"/>
    </location>
</feature>
<organism evidence="7 8">
    <name type="scientific">Chryseobacterium viscerum</name>
    <dbReference type="NCBI Taxonomy" id="1037377"/>
    <lineage>
        <taxon>Bacteria</taxon>
        <taxon>Pseudomonadati</taxon>
        <taxon>Bacteroidota</taxon>
        <taxon>Flavobacteriia</taxon>
        <taxon>Flavobacteriales</taxon>
        <taxon>Weeksellaceae</taxon>
        <taxon>Chryseobacterium group</taxon>
        <taxon>Chryseobacterium</taxon>
    </lineage>
</organism>
<dbReference type="Pfam" id="PF13440">
    <property type="entry name" value="Polysacc_synt_3"/>
    <property type="match status" value="1"/>
</dbReference>
<feature type="transmembrane region" description="Helical" evidence="6">
    <location>
        <begin position="129"/>
        <end position="147"/>
    </location>
</feature>
<sequence length="426" mass="48466">MVLNFKNILNSVKSNSFLQNVAILSSGTVISQLIVIATSPLLSRMYSVESFGILSIFTSFTVFLAVLSTGRYELAIGLPKEEDRASAIFKLIIYIAISVSSLYFIIIFLLKNVFHVHDKTQFLSNNEVYIAPLYIFFGAIYSALGYWNQRNKKYKKITFGNAIQVITSCIFSIIFGILGYSNGMIIGMIIGIFSSILYLLLTDNQLRFFLKSQWHDLKSVAKEYSSFPRYMIISDMSLTACQQFIPILFSILYSTTIVGFFSMANRMIRLPNIVITTSVGNIFRNEAIDEIREKGNCRALYRSTIKKLILMSFPIYLAVFLISPKLFVFVFGEKWEVAGYFARILSVMLLIEFVVTPLNTLFYVVGKQKILMRLQVVNALLVFISIYSGYYFFSDYYISLILFSGVSILCNIVFLIFTNKLSKGAH</sequence>
<dbReference type="GO" id="GO:0005886">
    <property type="term" value="C:plasma membrane"/>
    <property type="evidence" value="ECO:0007669"/>
    <property type="project" value="UniProtKB-SubCell"/>
</dbReference>
<evidence type="ECO:0000313" key="8">
    <source>
        <dbReference type="Proteomes" id="UP000236413"/>
    </source>
</evidence>
<evidence type="ECO:0000256" key="1">
    <source>
        <dbReference type="ARBA" id="ARBA00004651"/>
    </source>
</evidence>
<name>A0A316WKE2_9FLAO</name>
<feature type="transmembrane region" description="Helical" evidence="6">
    <location>
        <begin position="244"/>
        <end position="264"/>
    </location>
</feature>
<keyword evidence="3 6" id="KW-0812">Transmembrane</keyword>
<accession>A0A316WKE2</accession>
<feature type="transmembrane region" description="Helical" evidence="6">
    <location>
        <begin position="308"/>
        <end position="331"/>
    </location>
</feature>
<keyword evidence="5 6" id="KW-0472">Membrane</keyword>
<comment type="caution">
    <text evidence="7">The sequence shown here is derived from an EMBL/GenBank/DDBJ whole genome shotgun (WGS) entry which is preliminary data.</text>
</comment>
<evidence type="ECO:0000256" key="4">
    <source>
        <dbReference type="ARBA" id="ARBA00022989"/>
    </source>
</evidence>
<dbReference type="EMBL" id="PPEG02000004">
    <property type="protein sequence ID" value="PWN61854.1"/>
    <property type="molecule type" value="Genomic_DNA"/>
</dbReference>
<proteinExistence type="predicted"/>
<evidence type="ECO:0000256" key="3">
    <source>
        <dbReference type="ARBA" id="ARBA00022692"/>
    </source>
</evidence>
<keyword evidence="4 6" id="KW-1133">Transmembrane helix</keyword>
<feature type="transmembrane region" description="Helical" evidence="6">
    <location>
        <begin position="370"/>
        <end position="390"/>
    </location>
</feature>
<feature type="transmembrane region" description="Helical" evidence="6">
    <location>
        <begin position="396"/>
        <end position="417"/>
    </location>
</feature>
<dbReference type="InterPro" id="IPR050833">
    <property type="entry name" value="Poly_Biosynth_Transport"/>
</dbReference>
<evidence type="ECO:0000313" key="7">
    <source>
        <dbReference type="EMBL" id="PWN61854.1"/>
    </source>
</evidence>
<feature type="transmembrane region" description="Helical" evidence="6">
    <location>
        <begin position="337"/>
        <end position="358"/>
    </location>
</feature>
<evidence type="ECO:0000256" key="5">
    <source>
        <dbReference type="ARBA" id="ARBA00023136"/>
    </source>
</evidence>
<dbReference type="Proteomes" id="UP000236413">
    <property type="component" value="Unassembled WGS sequence"/>
</dbReference>